<accession>A0A091B9W3</accession>
<organism evidence="2 3">
    <name type="scientific">Arenimonas oryziterrae DSM 21050 = YC6267</name>
    <dbReference type="NCBI Taxonomy" id="1121015"/>
    <lineage>
        <taxon>Bacteria</taxon>
        <taxon>Pseudomonadati</taxon>
        <taxon>Pseudomonadota</taxon>
        <taxon>Gammaproteobacteria</taxon>
        <taxon>Lysobacterales</taxon>
        <taxon>Lysobacteraceae</taxon>
        <taxon>Arenimonas</taxon>
    </lineage>
</organism>
<dbReference type="eggNOG" id="ENOG5030KB8">
    <property type="taxonomic scope" value="Bacteria"/>
</dbReference>
<sequence length="244" mass="26419">MIAMTLMLALSSPALPSGDRLAPQEACFTINLTRDGQTRAFGQVRQSVRRATLDGKDVLRVLVHQVGQGGFDMRDSFVLDAKTLQPIHFENVRNGKKHVVLDYSADRVQGSKTGSGDVSEPVDVALPQPVWEGNLFGVMFAALPLAPRGEYRVPSYQYDKGMGEFIVRVKGTESVSTPDGPVDAWVLDAGTDEAHLIEYLVAHENPRELGYRAQGFSQLLGGDCSAIPPADEPPKPMPSASANE</sequence>
<dbReference type="OrthoDB" id="7555867at2"/>
<feature type="region of interest" description="Disordered" evidence="1">
    <location>
        <begin position="222"/>
        <end position="244"/>
    </location>
</feature>
<comment type="caution">
    <text evidence="2">The sequence shown here is derived from an EMBL/GenBank/DDBJ whole genome shotgun (WGS) entry which is preliminary data.</text>
</comment>
<gene>
    <name evidence="2" type="ORF">N789_05005</name>
</gene>
<name>A0A091B9W3_9GAMM</name>
<dbReference type="Proteomes" id="UP000029385">
    <property type="component" value="Unassembled WGS sequence"/>
</dbReference>
<dbReference type="PATRIC" id="fig|1121015.4.peg.2685"/>
<dbReference type="InterPro" id="IPR021457">
    <property type="entry name" value="DUF3108"/>
</dbReference>
<evidence type="ECO:0000256" key="1">
    <source>
        <dbReference type="SAM" id="MobiDB-lite"/>
    </source>
</evidence>
<dbReference type="RefSeq" id="WP_022967947.1">
    <property type="nucleotide sequence ID" value="NZ_ATVD01000001.1"/>
</dbReference>
<proteinExistence type="predicted"/>
<dbReference type="STRING" id="1121015.GCA_000420545_00274"/>
<reference evidence="2 3" key="1">
    <citation type="submission" date="2013-09" db="EMBL/GenBank/DDBJ databases">
        <title>Genome sequencing of Arenimonas oryziterrae.</title>
        <authorList>
            <person name="Chen F."/>
            <person name="Wang G."/>
        </authorList>
    </citation>
    <scope>NUCLEOTIDE SEQUENCE [LARGE SCALE GENOMIC DNA]</scope>
    <source>
        <strain evidence="2 3">YC6267</strain>
    </source>
</reference>
<keyword evidence="3" id="KW-1185">Reference proteome</keyword>
<dbReference type="EMBL" id="AVCI01000045">
    <property type="protein sequence ID" value="KFN41250.1"/>
    <property type="molecule type" value="Genomic_DNA"/>
</dbReference>
<protein>
    <submittedName>
        <fullName evidence="2">Uncharacterized protein</fullName>
    </submittedName>
</protein>
<dbReference type="AlphaFoldDB" id="A0A091B9W3"/>
<evidence type="ECO:0000313" key="3">
    <source>
        <dbReference type="Proteomes" id="UP000029385"/>
    </source>
</evidence>
<dbReference type="Pfam" id="PF11306">
    <property type="entry name" value="DUF3108"/>
    <property type="match status" value="1"/>
</dbReference>
<evidence type="ECO:0000313" key="2">
    <source>
        <dbReference type="EMBL" id="KFN41250.1"/>
    </source>
</evidence>